<proteinExistence type="predicted"/>
<dbReference type="EMBL" id="WKFB01000897">
    <property type="protein sequence ID" value="KAF6716966.1"/>
    <property type="molecule type" value="Genomic_DNA"/>
</dbReference>
<sequence length="234" mass="26548">MAQADGGYWEDGRRKGADHFQKEKLEYLSEEAVFRRNAFILITTMIDLSNQTPQDTSVLVDEVLHSLFFLGVINSPPFSPRSLLDDDDEILDYLKIEYPLPFQLYLTQLPRRSPFSCLLDMVASLYGQENEDQIKDKLKIILHQMKEGTNFQILFSSTSVGLAERPPPLSASTSLNELYYSLHGHSLRDGMASATLGVVPSPLKVPLRPCSVPRAGHSRMDSRRYRTLLNTRRS</sequence>
<evidence type="ECO:0000313" key="2">
    <source>
        <dbReference type="Proteomes" id="UP000646548"/>
    </source>
</evidence>
<protein>
    <submittedName>
        <fullName evidence="1">Uncharacterized protein</fullName>
    </submittedName>
</protein>
<gene>
    <name evidence="1" type="ORF">FQA47_002693</name>
</gene>
<comment type="caution">
    <text evidence="1">The sequence shown here is derived from an EMBL/GenBank/DDBJ whole genome shotgun (WGS) entry which is preliminary data.</text>
</comment>
<accession>A0A834BZG0</accession>
<dbReference type="Proteomes" id="UP000646548">
    <property type="component" value="Unassembled WGS sequence"/>
</dbReference>
<evidence type="ECO:0000313" key="1">
    <source>
        <dbReference type="EMBL" id="KAF6716966.1"/>
    </source>
</evidence>
<dbReference type="AlphaFoldDB" id="A0A834BZG0"/>
<reference evidence="1" key="1">
    <citation type="journal article" name="BMC Genomics">
        <title>Long-read sequencing and de novo genome assembly of marine medaka (Oryzias melastigma).</title>
        <authorList>
            <person name="Liang P."/>
            <person name="Saqib H.S.A."/>
            <person name="Ni X."/>
            <person name="Shen Y."/>
        </authorList>
    </citation>
    <scope>NUCLEOTIDE SEQUENCE</scope>
    <source>
        <strain evidence="1">Bigg-433</strain>
    </source>
</reference>
<organism evidence="1 2">
    <name type="scientific">Oryzias melastigma</name>
    <name type="common">Marine medaka</name>
    <dbReference type="NCBI Taxonomy" id="30732"/>
    <lineage>
        <taxon>Eukaryota</taxon>
        <taxon>Metazoa</taxon>
        <taxon>Chordata</taxon>
        <taxon>Craniata</taxon>
        <taxon>Vertebrata</taxon>
        <taxon>Euteleostomi</taxon>
        <taxon>Actinopterygii</taxon>
        <taxon>Neopterygii</taxon>
        <taxon>Teleostei</taxon>
        <taxon>Neoteleostei</taxon>
        <taxon>Acanthomorphata</taxon>
        <taxon>Ovalentaria</taxon>
        <taxon>Atherinomorphae</taxon>
        <taxon>Beloniformes</taxon>
        <taxon>Adrianichthyidae</taxon>
        <taxon>Oryziinae</taxon>
        <taxon>Oryzias</taxon>
    </lineage>
</organism>
<name>A0A834BZG0_ORYME</name>